<organism evidence="2 3">
    <name type="scientific">Acetobacterium woodii (strain ATCC 29683 / DSM 1030 / JCM 2381 / KCTC 1655 / WB1)</name>
    <dbReference type="NCBI Taxonomy" id="931626"/>
    <lineage>
        <taxon>Bacteria</taxon>
        <taxon>Bacillati</taxon>
        <taxon>Bacillota</taxon>
        <taxon>Clostridia</taxon>
        <taxon>Eubacteriales</taxon>
        <taxon>Eubacteriaceae</taxon>
        <taxon>Acetobacterium</taxon>
    </lineage>
</organism>
<dbReference type="PANTHER" id="PTHR30290:SF81">
    <property type="entry name" value="OLIGOPEPTIDE-BINDING PROTEIN OPPA"/>
    <property type="match status" value="1"/>
</dbReference>
<dbReference type="eggNOG" id="COG0747">
    <property type="taxonomic scope" value="Bacteria"/>
</dbReference>
<accession>H6LEC8</accession>
<dbReference type="PANTHER" id="PTHR30290">
    <property type="entry name" value="PERIPLASMIC BINDING COMPONENT OF ABC TRANSPORTER"/>
    <property type="match status" value="1"/>
</dbReference>
<dbReference type="KEGG" id="awo:Awo_c00280"/>
<keyword evidence="3" id="KW-1185">Reference proteome</keyword>
<dbReference type="Pfam" id="PF00496">
    <property type="entry name" value="SBP_bac_5"/>
    <property type="match status" value="1"/>
</dbReference>
<evidence type="ECO:0000313" key="2">
    <source>
        <dbReference type="EMBL" id="AFA46842.1"/>
    </source>
</evidence>
<dbReference type="InterPro" id="IPR030678">
    <property type="entry name" value="Peptide/Ni-bd"/>
</dbReference>
<dbReference type="GO" id="GO:0015833">
    <property type="term" value="P:peptide transport"/>
    <property type="evidence" value="ECO:0007669"/>
    <property type="project" value="TreeGrafter"/>
</dbReference>
<reference evidence="2 3" key="2">
    <citation type="journal article" date="2012" name="PLoS ONE">
        <title>An ancient pathway combining carbon dioxide fixation with the generation and utilization of a sodium ion gradient for ATP synthesis.</title>
        <authorList>
            <person name="Poehlein A."/>
            <person name="Schmidt S."/>
            <person name="Kaster A.K."/>
            <person name="Goenrich M."/>
            <person name="Vollmers J."/>
            <person name="Thurmer A."/>
            <person name="Bertsch J."/>
            <person name="Schuchmann K."/>
            <person name="Voigt B."/>
            <person name="Hecker M."/>
            <person name="Daniel R."/>
            <person name="Thauer R.K."/>
            <person name="Gottschalk G."/>
            <person name="Muller V."/>
        </authorList>
    </citation>
    <scope>NUCLEOTIDE SEQUENCE [LARGE SCALE GENOMIC DNA]</scope>
    <source>
        <strain evidence="3">ATCC 29683 / DSM 1030 / JCM 2381 / KCTC 1655 / WB1</strain>
    </source>
</reference>
<dbReference type="Gene3D" id="3.10.105.10">
    <property type="entry name" value="Dipeptide-binding Protein, Domain 3"/>
    <property type="match status" value="1"/>
</dbReference>
<dbReference type="PIRSF" id="PIRSF002741">
    <property type="entry name" value="MppA"/>
    <property type="match status" value="1"/>
</dbReference>
<dbReference type="Proteomes" id="UP000007177">
    <property type="component" value="Chromosome"/>
</dbReference>
<protein>
    <submittedName>
        <fullName evidence="2">Oligopeptide ABC transport system substrate binding protein OppA2</fullName>
    </submittedName>
</protein>
<dbReference type="GO" id="GO:0042597">
    <property type="term" value="C:periplasmic space"/>
    <property type="evidence" value="ECO:0007669"/>
    <property type="project" value="UniProtKB-ARBA"/>
</dbReference>
<gene>
    <name evidence="2" type="primary">oppA2</name>
    <name evidence="2" type="ordered locus">Awo_c00280</name>
</gene>
<dbReference type="GO" id="GO:1904680">
    <property type="term" value="F:peptide transmembrane transporter activity"/>
    <property type="evidence" value="ECO:0007669"/>
    <property type="project" value="TreeGrafter"/>
</dbReference>
<proteinExistence type="predicted"/>
<name>H6LEC8_ACEWD</name>
<evidence type="ECO:0000313" key="3">
    <source>
        <dbReference type="Proteomes" id="UP000007177"/>
    </source>
</evidence>
<feature type="domain" description="Solute-binding protein family 5" evidence="1">
    <location>
        <begin position="65"/>
        <end position="420"/>
    </location>
</feature>
<dbReference type="STRING" id="931626.Awo_c00280"/>
<dbReference type="CDD" id="cd08490">
    <property type="entry name" value="PBP2_NikA_DppA_OppA_like_3"/>
    <property type="match status" value="1"/>
</dbReference>
<dbReference type="EMBL" id="CP002987">
    <property type="protein sequence ID" value="AFA46842.1"/>
    <property type="molecule type" value="Genomic_DNA"/>
</dbReference>
<evidence type="ECO:0000259" key="1">
    <source>
        <dbReference type="Pfam" id="PF00496"/>
    </source>
</evidence>
<dbReference type="HOGENOM" id="CLU_017028_7_5_9"/>
<dbReference type="AlphaFoldDB" id="H6LEC8"/>
<dbReference type="SUPFAM" id="SSF53850">
    <property type="entry name" value="Periplasmic binding protein-like II"/>
    <property type="match status" value="1"/>
</dbReference>
<dbReference type="GO" id="GO:0043190">
    <property type="term" value="C:ATP-binding cassette (ABC) transporter complex"/>
    <property type="evidence" value="ECO:0007669"/>
    <property type="project" value="InterPro"/>
</dbReference>
<dbReference type="InterPro" id="IPR000914">
    <property type="entry name" value="SBP_5_dom"/>
</dbReference>
<reference evidence="3" key="1">
    <citation type="submission" date="2011-07" db="EMBL/GenBank/DDBJ databases">
        <title>Complete genome sequence of Acetobacterium woodii.</title>
        <authorList>
            <person name="Poehlein A."/>
            <person name="Schmidt S."/>
            <person name="Kaster A.-K."/>
            <person name="Goenrich M."/>
            <person name="Vollmers J."/>
            <person name="Thuermer A."/>
            <person name="Gottschalk G."/>
            <person name="Thauer R.K."/>
            <person name="Daniel R."/>
            <person name="Mueller V."/>
        </authorList>
    </citation>
    <scope>NUCLEOTIDE SEQUENCE [LARGE SCALE GENOMIC DNA]</scope>
    <source>
        <strain evidence="3">ATCC 29683 / DSM 1030 / JCM 2381 / KCTC 1655 / WB1</strain>
    </source>
</reference>
<dbReference type="InterPro" id="IPR039424">
    <property type="entry name" value="SBP_5"/>
</dbReference>
<sequence length="501" mass="55556">MVMGGMGLTGCSTDTKDEVGTRTEAVFADTQCPTNLDPAESWNSWYTSRYGITETLYKLDENLIPQPFLAESCEMQDDTTWMIKLKDDITFQNGEKMTAEAVKKCWERTMKVNARLNELLFIGSMEADGQTLKVTTTKLVPAFVNSLAEPLAAIIDVSNEETIATMPIGTGPFKAVSYEVKKKAVVERYENYWGGQPKLEGATFNVIADTNSLAMAQQTGESDLSVSIPGTSLELFNDTEKYNVDGVAGSRGQVIFMNFDNMFIQDPNVRKALSMSIDKEQYAKVLNKGASVPTNGLYPDFMAFGADPGDGYHFDLEAGKKLLKEAGYSDSDGDGIVEKNGQKLTLRMVTYSTKAELKSYCEQMASSLKEMGIDLQVEVYESVAEYQKSGDFDLMMISFTMTPTGDPLYFANIAFKTGGSSNYGHYSNSKVDDLISQMNQEFDESKRNEIAKEMQKIILNDAGYIVVGHAKFIYVMSSNVKGLRTNPSEYYLLDANVYIEK</sequence>
<dbReference type="Gene3D" id="3.40.190.10">
    <property type="entry name" value="Periplasmic binding protein-like II"/>
    <property type="match status" value="1"/>
</dbReference>